<feature type="non-terminal residue" evidence="8">
    <location>
        <position position="1"/>
    </location>
</feature>
<dbReference type="PANTHER" id="PTHR37984:SF5">
    <property type="entry name" value="PROTEIN NYNRIN-LIKE"/>
    <property type="match status" value="1"/>
</dbReference>
<dbReference type="PANTHER" id="PTHR37984">
    <property type="entry name" value="PROTEIN CBG26694"/>
    <property type="match status" value="1"/>
</dbReference>
<dbReference type="GO" id="GO:0003964">
    <property type="term" value="F:RNA-directed DNA polymerase activity"/>
    <property type="evidence" value="ECO:0007669"/>
    <property type="project" value="UniProtKB-KW"/>
</dbReference>
<protein>
    <recommendedName>
        <fullName evidence="7">Reverse transcriptase RNase H-like domain-containing protein</fullName>
    </recommendedName>
</protein>
<dbReference type="GO" id="GO:0004519">
    <property type="term" value="F:endonuclease activity"/>
    <property type="evidence" value="ECO:0007669"/>
    <property type="project" value="UniProtKB-KW"/>
</dbReference>
<dbReference type="Pfam" id="PF17917">
    <property type="entry name" value="RT_RNaseH"/>
    <property type="match status" value="1"/>
</dbReference>
<evidence type="ECO:0000256" key="2">
    <source>
        <dbReference type="ARBA" id="ARBA00022695"/>
    </source>
</evidence>
<evidence type="ECO:0000256" key="5">
    <source>
        <dbReference type="ARBA" id="ARBA00022801"/>
    </source>
</evidence>
<evidence type="ECO:0000256" key="3">
    <source>
        <dbReference type="ARBA" id="ARBA00022722"/>
    </source>
</evidence>
<feature type="domain" description="Reverse transcriptase RNase H-like" evidence="7">
    <location>
        <begin position="8"/>
        <end position="66"/>
    </location>
</feature>
<accession>A0A371H972</accession>
<gene>
    <name evidence="8" type="ORF">CR513_17734</name>
</gene>
<dbReference type="OrthoDB" id="1432654at2759"/>
<evidence type="ECO:0000256" key="4">
    <source>
        <dbReference type="ARBA" id="ARBA00022759"/>
    </source>
</evidence>
<evidence type="ECO:0000256" key="6">
    <source>
        <dbReference type="ARBA" id="ARBA00022918"/>
    </source>
</evidence>
<dbReference type="GO" id="GO:0016787">
    <property type="term" value="F:hydrolase activity"/>
    <property type="evidence" value="ECO:0007669"/>
    <property type="project" value="UniProtKB-KW"/>
</dbReference>
<reference evidence="8" key="1">
    <citation type="submission" date="2018-05" db="EMBL/GenBank/DDBJ databases">
        <title>Draft genome of Mucuna pruriens seed.</title>
        <authorList>
            <person name="Nnadi N.E."/>
            <person name="Vos R."/>
            <person name="Hasami M.H."/>
            <person name="Devisetty U.K."/>
            <person name="Aguiy J.C."/>
        </authorList>
    </citation>
    <scope>NUCLEOTIDE SEQUENCE [LARGE SCALE GENOMIC DNA]</scope>
    <source>
        <strain evidence="8">JCA_2017</strain>
    </source>
</reference>
<keyword evidence="5" id="KW-0378">Hydrolase</keyword>
<keyword evidence="6" id="KW-0695">RNA-directed DNA polymerase</keyword>
<dbReference type="InterPro" id="IPR043502">
    <property type="entry name" value="DNA/RNA_pol_sf"/>
</dbReference>
<dbReference type="SUPFAM" id="SSF56672">
    <property type="entry name" value="DNA/RNA polymerases"/>
    <property type="match status" value="1"/>
</dbReference>
<organism evidence="8 9">
    <name type="scientific">Mucuna pruriens</name>
    <name type="common">Velvet bean</name>
    <name type="synonym">Dolichos pruriens</name>
    <dbReference type="NCBI Taxonomy" id="157652"/>
    <lineage>
        <taxon>Eukaryota</taxon>
        <taxon>Viridiplantae</taxon>
        <taxon>Streptophyta</taxon>
        <taxon>Embryophyta</taxon>
        <taxon>Tracheophyta</taxon>
        <taxon>Spermatophyta</taxon>
        <taxon>Magnoliopsida</taxon>
        <taxon>eudicotyledons</taxon>
        <taxon>Gunneridae</taxon>
        <taxon>Pentapetalae</taxon>
        <taxon>rosids</taxon>
        <taxon>fabids</taxon>
        <taxon>Fabales</taxon>
        <taxon>Fabaceae</taxon>
        <taxon>Papilionoideae</taxon>
        <taxon>50 kb inversion clade</taxon>
        <taxon>NPAAA clade</taxon>
        <taxon>indigoferoid/millettioid clade</taxon>
        <taxon>Phaseoleae</taxon>
        <taxon>Mucuna</taxon>
    </lineage>
</organism>
<sequence length="127" mass="14656">MLGMGVNNHPICYFSEKFCPKLIFASTYVRKLHTIIVFVKKWRTYLLGRKLIAHTDQHSLKELMTQLLGYSHDIVYKSKPSNKVADSLSRVLDNLDIQNQQGDHPKFQISQGLVFYKGKLYLDAHSS</sequence>
<dbReference type="InterPro" id="IPR041373">
    <property type="entry name" value="RT_RNaseH"/>
</dbReference>
<evidence type="ECO:0000256" key="1">
    <source>
        <dbReference type="ARBA" id="ARBA00022679"/>
    </source>
</evidence>
<evidence type="ECO:0000313" key="8">
    <source>
        <dbReference type="EMBL" id="RDX99243.1"/>
    </source>
</evidence>
<keyword evidence="2" id="KW-0548">Nucleotidyltransferase</keyword>
<dbReference type="AlphaFoldDB" id="A0A371H972"/>
<evidence type="ECO:0000313" key="9">
    <source>
        <dbReference type="Proteomes" id="UP000257109"/>
    </source>
</evidence>
<evidence type="ECO:0000259" key="7">
    <source>
        <dbReference type="Pfam" id="PF17917"/>
    </source>
</evidence>
<dbReference type="EMBL" id="QJKJ01003275">
    <property type="protein sequence ID" value="RDX99243.1"/>
    <property type="molecule type" value="Genomic_DNA"/>
</dbReference>
<dbReference type="InterPro" id="IPR050951">
    <property type="entry name" value="Retrovirus_Pol_polyprotein"/>
</dbReference>
<comment type="caution">
    <text evidence="8">The sequence shown here is derived from an EMBL/GenBank/DDBJ whole genome shotgun (WGS) entry which is preliminary data.</text>
</comment>
<keyword evidence="3" id="KW-0540">Nuclease</keyword>
<keyword evidence="1" id="KW-0808">Transferase</keyword>
<keyword evidence="9" id="KW-1185">Reference proteome</keyword>
<dbReference type="Proteomes" id="UP000257109">
    <property type="component" value="Unassembled WGS sequence"/>
</dbReference>
<proteinExistence type="predicted"/>
<name>A0A371H972_MUCPR</name>
<keyword evidence="4" id="KW-0255">Endonuclease</keyword>